<gene>
    <name evidence="2" type="ORF">EYF80_048574</name>
</gene>
<dbReference type="AlphaFoldDB" id="A0A4Z2FJ94"/>
<evidence type="ECO:0000313" key="3">
    <source>
        <dbReference type="Proteomes" id="UP000314294"/>
    </source>
</evidence>
<accession>A0A4Z2FJ94</accession>
<protein>
    <submittedName>
        <fullName evidence="2">Uncharacterized protein</fullName>
    </submittedName>
</protein>
<evidence type="ECO:0000313" key="2">
    <source>
        <dbReference type="EMBL" id="TNN41266.1"/>
    </source>
</evidence>
<proteinExistence type="predicted"/>
<sequence>MIYDAGSKPSGPPRRHAALLTCCGGGSLPRLVSRLRMLRSDICRRPDTGGMRESMLGSRVTSAFITALAGLFPPSDSLDRCWCDSARHSTSEKRVLRAMAGSSKASLSPFSRPSDASSLFNSSATDP</sequence>
<reference evidence="2 3" key="1">
    <citation type="submission" date="2019-03" db="EMBL/GenBank/DDBJ databases">
        <title>First draft genome of Liparis tanakae, snailfish: a comprehensive survey of snailfish specific genes.</title>
        <authorList>
            <person name="Kim W."/>
            <person name="Song I."/>
            <person name="Jeong J.-H."/>
            <person name="Kim D."/>
            <person name="Kim S."/>
            <person name="Ryu S."/>
            <person name="Song J.Y."/>
            <person name="Lee S.K."/>
        </authorList>
    </citation>
    <scope>NUCLEOTIDE SEQUENCE [LARGE SCALE GENOMIC DNA]</scope>
    <source>
        <tissue evidence="2">Muscle</tissue>
    </source>
</reference>
<dbReference type="EMBL" id="SRLO01001122">
    <property type="protein sequence ID" value="TNN41266.1"/>
    <property type="molecule type" value="Genomic_DNA"/>
</dbReference>
<name>A0A4Z2FJ94_9TELE</name>
<feature type="region of interest" description="Disordered" evidence="1">
    <location>
        <begin position="102"/>
        <end position="127"/>
    </location>
</feature>
<keyword evidence="3" id="KW-1185">Reference proteome</keyword>
<comment type="caution">
    <text evidence="2">The sequence shown here is derived from an EMBL/GenBank/DDBJ whole genome shotgun (WGS) entry which is preliminary data.</text>
</comment>
<evidence type="ECO:0000256" key="1">
    <source>
        <dbReference type="SAM" id="MobiDB-lite"/>
    </source>
</evidence>
<dbReference type="Proteomes" id="UP000314294">
    <property type="component" value="Unassembled WGS sequence"/>
</dbReference>
<organism evidence="2 3">
    <name type="scientific">Liparis tanakae</name>
    <name type="common">Tanaka's snailfish</name>
    <dbReference type="NCBI Taxonomy" id="230148"/>
    <lineage>
        <taxon>Eukaryota</taxon>
        <taxon>Metazoa</taxon>
        <taxon>Chordata</taxon>
        <taxon>Craniata</taxon>
        <taxon>Vertebrata</taxon>
        <taxon>Euteleostomi</taxon>
        <taxon>Actinopterygii</taxon>
        <taxon>Neopterygii</taxon>
        <taxon>Teleostei</taxon>
        <taxon>Neoteleostei</taxon>
        <taxon>Acanthomorphata</taxon>
        <taxon>Eupercaria</taxon>
        <taxon>Perciformes</taxon>
        <taxon>Cottioidei</taxon>
        <taxon>Cottales</taxon>
        <taxon>Liparidae</taxon>
        <taxon>Liparis</taxon>
    </lineage>
</organism>
<feature type="compositionally biased region" description="Polar residues" evidence="1">
    <location>
        <begin position="103"/>
        <end position="127"/>
    </location>
</feature>